<dbReference type="PANTHER" id="PTHR45973:SF9">
    <property type="entry name" value="LEUCINE-RICH REPEAT-CONTAINING PROTEIN 46"/>
    <property type="match status" value="1"/>
</dbReference>
<dbReference type="Proteomes" id="UP001648503">
    <property type="component" value="Unassembled WGS sequence"/>
</dbReference>
<evidence type="ECO:0000313" key="6">
    <source>
        <dbReference type="EMBL" id="KAH6589724.1"/>
    </source>
</evidence>
<dbReference type="PANTHER" id="PTHR45973">
    <property type="entry name" value="PROTEIN PHOSPHATASE 1 REGULATORY SUBUNIT SDS22-RELATED"/>
    <property type="match status" value="1"/>
</dbReference>
<evidence type="ECO:0000256" key="1">
    <source>
        <dbReference type="ARBA" id="ARBA00004138"/>
    </source>
</evidence>
<dbReference type="InterPro" id="IPR032675">
    <property type="entry name" value="LRR_dom_sf"/>
</dbReference>
<evidence type="ECO:0008006" key="8">
    <source>
        <dbReference type="Google" id="ProtNLM"/>
    </source>
</evidence>
<evidence type="ECO:0000256" key="5">
    <source>
        <dbReference type="ARBA" id="ARBA00023273"/>
    </source>
</evidence>
<keyword evidence="3" id="KW-0677">Repeat</keyword>
<sequence length="565" mass="63900">MLCEQDTSAPRPYWLLRKNAKEVDLKGNTLMTARYLKQLCKEQKLYQTPELNDIIYLHFKGFAKIENIELYKGLKSLWLEGNGIGRIENLDTLVELKCLFLQQNCIDRIENLDQLVQLDTLNLSNNLLKELSNLNRLQSLKTLQLSHNFLRTAQDIENLIHCSALTVLDLSHNKLDDVSIVEVLVQLPHLAVLNLMSNPVIRSIQSYRRTMVSRCKSLTYLDDRPVFEKERLATEAWAIGGLDAERAERERQRQHELDKQQRNFEAMREMQLRGQKKRIETYGVNELESVLSPPLQALRDTMMAAIDDAECISEAPIFLDTSVKGRIVEINSSNEDVGVPLTDHQVEHCETHSYKTLNLLEEVDEMYPIESDLHPMKSTQPNGTLSTPYAEEQYTLLTQATKQDSESGKDETSEVVSSLRNVISISTPNPILESQLVDQKYSYSSSITELSFDQTGGSDNFDSCSVTLDQPTPYSDVINDVVSKETLKEPTLDATLLSSQIGATDIVKVDQTCIAASPNDESPALETDDALVCIEAISEWTADQPLRSPMSEVRHHAWADKVLLD</sequence>
<dbReference type="SMART" id="SM00365">
    <property type="entry name" value="LRR_SD22"/>
    <property type="match status" value="5"/>
</dbReference>
<keyword evidence="7" id="KW-1185">Reference proteome</keyword>
<dbReference type="InterPro" id="IPR001611">
    <property type="entry name" value="Leu-rich_rpt"/>
</dbReference>
<evidence type="ECO:0000256" key="3">
    <source>
        <dbReference type="ARBA" id="ARBA00022737"/>
    </source>
</evidence>
<evidence type="ECO:0000313" key="7">
    <source>
        <dbReference type="Proteomes" id="UP001648503"/>
    </source>
</evidence>
<comment type="subcellular location">
    <subcellularLocation>
        <location evidence="1">Cell projection</location>
        <location evidence="1">Cilium</location>
    </subcellularLocation>
</comment>
<organism evidence="6 7">
    <name type="scientific">Batrachochytrium salamandrivorans</name>
    <dbReference type="NCBI Taxonomy" id="1357716"/>
    <lineage>
        <taxon>Eukaryota</taxon>
        <taxon>Fungi</taxon>
        <taxon>Fungi incertae sedis</taxon>
        <taxon>Chytridiomycota</taxon>
        <taxon>Chytridiomycota incertae sedis</taxon>
        <taxon>Chytridiomycetes</taxon>
        <taxon>Rhizophydiales</taxon>
        <taxon>Rhizophydiales incertae sedis</taxon>
        <taxon>Batrachochytrium</taxon>
    </lineage>
</organism>
<keyword evidence="4" id="KW-0969">Cilium</keyword>
<comment type="caution">
    <text evidence="6">The sequence shown here is derived from an EMBL/GenBank/DDBJ whole genome shotgun (WGS) entry which is preliminary data.</text>
</comment>
<dbReference type="InterPro" id="IPR050576">
    <property type="entry name" value="Cilia_flagella_integrity"/>
</dbReference>
<dbReference type="PROSITE" id="PS51450">
    <property type="entry name" value="LRR"/>
    <property type="match status" value="5"/>
</dbReference>
<reference evidence="6 7" key="1">
    <citation type="submission" date="2021-02" db="EMBL/GenBank/DDBJ databases">
        <title>Variation within the Batrachochytrium salamandrivorans European outbreak.</title>
        <authorList>
            <person name="Kelly M."/>
            <person name="Pasmans F."/>
            <person name="Shea T.P."/>
            <person name="Munoz J.F."/>
            <person name="Carranza S."/>
            <person name="Cuomo C.A."/>
            <person name="Martel A."/>
        </authorList>
    </citation>
    <scope>NUCLEOTIDE SEQUENCE [LARGE SCALE GENOMIC DNA]</scope>
    <source>
        <strain evidence="6 7">AMFP18/2</strain>
    </source>
</reference>
<dbReference type="Gene3D" id="3.80.10.10">
    <property type="entry name" value="Ribonuclease Inhibitor"/>
    <property type="match status" value="2"/>
</dbReference>
<evidence type="ECO:0000256" key="2">
    <source>
        <dbReference type="ARBA" id="ARBA00022614"/>
    </source>
</evidence>
<keyword evidence="2" id="KW-0433">Leucine-rich repeat</keyword>
<keyword evidence="5" id="KW-0966">Cell projection</keyword>
<proteinExistence type="predicted"/>
<dbReference type="Pfam" id="PF14580">
    <property type="entry name" value="LRR_9"/>
    <property type="match status" value="1"/>
</dbReference>
<accession>A0ABQ8F2Y6</accession>
<evidence type="ECO:0000256" key="4">
    <source>
        <dbReference type="ARBA" id="ARBA00023069"/>
    </source>
</evidence>
<dbReference type="EMBL" id="JAFCIX010000441">
    <property type="protein sequence ID" value="KAH6589724.1"/>
    <property type="molecule type" value="Genomic_DNA"/>
</dbReference>
<name>A0ABQ8F2Y6_9FUNG</name>
<protein>
    <recommendedName>
        <fullName evidence="8">Dynein assembly factor 1, axonemal homolog</fullName>
    </recommendedName>
</protein>
<gene>
    <name evidence="6" type="ORF">BASA50_009816</name>
</gene>
<dbReference type="SUPFAM" id="SSF52075">
    <property type="entry name" value="Outer arm dynein light chain 1"/>
    <property type="match status" value="1"/>
</dbReference>